<sequence length="149" mass="16484">MKLFVATPQIDFFATLASTKCTGVSFLVRFALVSLTVNVCDVQVATLLQLLRLSCPVRLLVNKPTLFVAQGADVCLRHPRLNGRAYVTRYCHTGRQPIRLPLSRVSRLSFVPHLQCPSQRHTTLLLTAIPSVSAIQHTRPLPPQSKLTG</sequence>
<dbReference type="AlphaFoldDB" id="A0A1Y2HFA9"/>
<proteinExistence type="predicted"/>
<keyword evidence="2" id="KW-1185">Reference proteome</keyword>
<accession>A0A1Y2HFA9</accession>
<evidence type="ECO:0000313" key="1">
    <source>
        <dbReference type="EMBL" id="ORZ33256.1"/>
    </source>
</evidence>
<dbReference type="Proteomes" id="UP000193411">
    <property type="component" value="Unassembled WGS sequence"/>
</dbReference>
<reference evidence="1 2" key="1">
    <citation type="submission" date="2016-07" db="EMBL/GenBank/DDBJ databases">
        <title>Pervasive Adenine N6-methylation of Active Genes in Fungi.</title>
        <authorList>
            <consortium name="DOE Joint Genome Institute"/>
            <person name="Mondo S.J."/>
            <person name="Dannebaum R.O."/>
            <person name="Kuo R.C."/>
            <person name="Labutti K."/>
            <person name="Haridas S."/>
            <person name="Kuo A."/>
            <person name="Salamov A."/>
            <person name="Ahrendt S.R."/>
            <person name="Lipzen A."/>
            <person name="Sullivan W."/>
            <person name="Andreopoulos W.B."/>
            <person name="Clum A."/>
            <person name="Lindquist E."/>
            <person name="Daum C."/>
            <person name="Ramamoorthy G.K."/>
            <person name="Gryganskyi A."/>
            <person name="Culley D."/>
            <person name="Magnuson J.K."/>
            <person name="James T.Y."/>
            <person name="O'Malley M.A."/>
            <person name="Stajich J.E."/>
            <person name="Spatafora J.W."/>
            <person name="Visel A."/>
            <person name="Grigoriev I.V."/>
        </authorList>
    </citation>
    <scope>NUCLEOTIDE SEQUENCE [LARGE SCALE GENOMIC DNA]</scope>
    <source>
        <strain evidence="1 2">PL171</strain>
    </source>
</reference>
<gene>
    <name evidence="1" type="ORF">BCR44DRAFT_324928</name>
</gene>
<comment type="caution">
    <text evidence="1">The sequence shown here is derived from an EMBL/GenBank/DDBJ whole genome shotgun (WGS) entry which is preliminary data.</text>
</comment>
<name>A0A1Y2HFA9_9FUNG</name>
<evidence type="ECO:0000313" key="2">
    <source>
        <dbReference type="Proteomes" id="UP000193411"/>
    </source>
</evidence>
<organism evidence="1 2">
    <name type="scientific">Catenaria anguillulae PL171</name>
    <dbReference type="NCBI Taxonomy" id="765915"/>
    <lineage>
        <taxon>Eukaryota</taxon>
        <taxon>Fungi</taxon>
        <taxon>Fungi incertae sedis</taxon>
        <taxon>Blastocladiomycota</taxon>
        <taxon>Blastocladiomycetes</taxon>
        <taxon>Blastocladiales</taxon>
        <taxon>Catenariaceae</taxon>
        <taxon>Catenaria</taxon>
    </lineage>
</organism>
<protein>
    <submittedName>
        <fullName evidence="1">Uncharacterized protein</fullName>
    </submittedName>
</protein>
<dbReference type="EMBL" id="MCFL01000037">
    <property type="protein sequence ID" value="ORZ33256.1"/>
    <property type="molecule type" value="Genomic_DNA"/>
</dbReference>